<name>A0A815PQQ0_9BILA</name>
<organism evidence="7 8">
    <name type="scientific">Rotaria sordida</name>
    <dbReference type="NCBI Taxonomy" id="392033"/>
    <lineage>
        <taxon>Eukaryota</taxon>
        <taxon>Metazoa</taxon>
        <taxon>Spiralia</taxon>
        <taxon>Gnathifera</taxon>
        <taxon>Rotifera</taxon>
        <taxon>Eurotatoria</taxon>
        <taxon>Bdelloidea</taxon>
        <taxon>Philodinida</taxon>
        <taxon>Philodinidae</taxon>
        <taxon>Rotaria</taxon>
    </lineage>
</organism>
<dbReference type="Proteomes" id="UP000663870">
    <property type="component" value="Unassembled WGS sequence"/>
</dbReference>
<evidence type="ECO:0000313" key="7">
    <source>
        <dbReference type="EMBL" id="CAF1452562.1"/>
    </source>
</evidence>
<accession>A0A815PQQ0</accession>
<keyword evidence="3" id="KW-0268">Exocytosis</keyword>
<keyword evidence="4" id="KW-0532">Neurotransmitter transport</keyword>
<feature type="region of interest" description="Disordered" evidence="5">
    <location>
        <begin position="1"/>
        <end position="67"/>
    </location>
</feature>
<evidence type="ECO:0000313" key="8">
    <source>
        <dbReference type="Proteomes" id="UP000663870"/>
    </source>
</evidence>
<reference evidence="7" key="1">
    <citation type="submission" date="2021-02" db="EMBL/GenBank/DDBJ databases">
        <authorList>
            <person name="Nowell W R."/>
        </authorList>
    </citation>
    <scope>NUCLEOTIDE SEQUENCE</scope>
</reference>
<comment type="similarity">
    <text evidence="1">Belongs to the complexin/synaphin family.</text>
</comment>
<evidence type="ECO:0000256" key="2">
    <source>
        <dbReference type="ARBA" id="ARBA00022448"/>
    </source>
</evidence>
<evidence type="ECO:0000256" key="1">
    <source>
        <dbReference type="ARBA" id="ARBA00005396"/>
    </source>
</evidence>
<dbReference type="Pfam" id="PF05835">
    <property type="entry name" value="Synaphin"/>
    <property type="match status" value="1"/>
</dbReference>
<evidence type="ECO:0000256" key="3">
    <source>
        <dbReference type="ARBA" id="ARBA00022483"/>
    </source>
</evidence>
<dbReference type="Proteomes" id="UP000663854">
    <property type="component" value="Unassembled WGS sequence"/>
</dbReference>
<keyword evidence="2" id="KW-0813">Transport</keyword>
<sequence>MTKDEFDNTMKSMEELIADGNTDEETEDFGVSDRDLFASAGNKRQTTMEKERQTRQAKKKKEREAEREKILDKYNIKKEDELSSLSYDKAATTRLNKNKTDEECQMTNVVNQGFDPTKMATNLFSDLKKKLK</sequence>
<feature type="compositionally biased region" description="Acidic residues" evidence="5">
    <location>
        <begin position="21"/>
        <end position="30"/>
    </location>
</feature>
<comment type="caution">
    <text evidence="7">The sequence shown here is derived from an EMBL/GenBank/DDBJ whole genome shotgun (WGS) entry which is preliminary data.</text>
</comment>
<evidence type="ECO:0000256" key="4">
    <source>
        <dbReference type="ARBA" id="ARBA00022775"/>
    </source>
</evidence>
<protein>
    <submittedName>
        <fullName evidence="7">Uncharacterized protein</fullName>
    </submittedName>
</protein>
<dbReference type="GO" id="GO:0019905">
    <property type="term" value="F:syntaxin binding"/>
    <property type="evidence" value="ECO:0007669"/>
    <property type="project" value="InterPro"/>
</dbReference>
<evidence type="ECO:0000256" key="5">
    <source>
        <dbReference type="SAM" id="MobiDB-lite"/>
    </source>
</evidence>
<dbReference type="EMBL" id="CAJNOH010001192">
    <property type="protein sequence ID" value="CAF1187970.1"/>
    <property type="molecule type" value="Genomic_DNA"/>
</dbReference>
<keyword evidence="8" id="KW-1185">Reference proteome</keyword>
<feature type="compositionally biased region" description="Basic and acidic residues" evidence="5">
    <location>
        <begin position="1"/>
        <end position="14"/>
    </location>
</feature>
<dbReference type="InterPro" id="IPR008849">
    <property type="entry name" value="Synaphin"/>
</dbReference>
<dbReference type="GO" id="GO:0006836">
    <property type="term" value="P:neurotransmitter transport"/>
    <property type="evidence" value="ECO:0007669"/>
    <property type="project" value="UniProtKB-KW"/>
</dbReference>
<evidence type="ECO:0000313" key="6">
    <source>
        <dbReference type="EMBL" id="CAF1187970.1"/>
    </source>
</evidence>
<dbReference type="EMBL" id="CAJNOL010002032">
    <property type="protein sequence ID" value="CAF1452562.1"/>
    <property type="molecule type" value="Genomic_DNA"/>
</dbReference>
<dbReference type="GO" id="GO:0006887">
    <property type="term" value="P:exocytosis"/>
    <property type="evidence" value="ECO:0007669"/>
    <property type="project" value="UniProtKB-KW"/>
</dbReference>
<dbReference type="AlphaFoldDB" id="A0A815PQQ0"/>
<gene>
    <name evidence="7" type="ORF">JXQ802_LOCUS37684</name>
    <name evidence="6" type="ORF">PYM288_LOCUS24181</name>
</gene>
<proteinExistence type="inferred from homology"/>